<dbReference type="GO" id="GO:0006357">
    <property type="term" value="P:regulation of transcription by RNA polymerase II"/>
    <property type="evidence" value="ECO:0000318"/>
    <property type="project" value="GO_Central"/>
</dbReference>
<dbReference type="OMA" id="PFHTHYI"/>
<dbReference type="GO" id="GO:0008270">
    <property type="term" value="F:zinc ion binding"/>
    <property type="evidence" value="ECO:0007669"/>
    <property type="project" value="UniProtKB-KW"/>
</dbReference>
<evidence type="ECO:0000256" key="2">
    <source>
        <dbReference type="ARBA" id="ARBA00022723"/>
    </source>
</evidence>
<dbReference type="eggNOG" id="KOG1721">
    <property type="taxonomic scope" value="Eukaryota"/>
</dbReference>
<dbReference type="CDD" id="cd12148">
    <property type="entry name" value="fungal_TF_MHR"/>
    <property type="match status" value="1"/>
</dbReference>
<keyword evidence="7" id="KW-0238">DNA-binding</keyword>
<keyword evidence="8" id="KW-0804">Transcription</keyword>
<dbReference type="GeneID" id="2871724"/>
<dbReference type="EMBL" id="BN001305">
    <property type="protein sequence ID" value="CBF81921.1"/>
    <property type="molecule type" value="Genomic_DNA"/>
</dbReference>
<dbReference type="SUPFAM" id="SSF57701">
    <property type="entry name" value="Zn2/Cys6 DNA-binding domain"/>
    <property type="match status" value="1"/>
</dbReference>
<keyword evidence="6" id="KW-0805">Transcription regulation</keyword>
<reference evidence="13" key="2">
    <citation type="journal article" date="2009" name="Fungal Genet. Biol.">
        <title>The 2008 update of the Aspergillus nidulans genome annotation: a community effort.</title>
        <authorList>
            <person name="Wortman J.R."/>
            <person name="Gilsenan J.M."/>
            <person name="Joardar V."/>
            <person name="Deegan J."/>
            <person name="Clutterbuck J."/>
            <person name="Andersen M.R."/>
            <person name="Archer D."/>
            <person name="Bencina M."/>
            <person name="Braus G."/>
            <person name="Coutinho P."/>
            <person name="von Dohren H."/>
            <person name="Doonan J."/>
            <person name="Driessen A.J."/>
            <person name="Durek P."/>
            <person name="Espeso E."/>
            <person name="Fekete E."/>
            <person name="Flipphi M."/>
            <person name="Estrada C.G."/>
            <person name="Geysens S."/>
            <person name="Goldman G."/>
            <person name="de Groot P.W."/>
            <person name="Hansen K."/>
            <person name="Harris S.D."/>
            <person name="Heinekamp T."/>
            <person name="Helmstaedt K."/>
            <person name="Henrissat B."/>
            <person name="Hofmann G."/>
            <person name="Homan T."/>
            <person name="Horio T."/>
            <person name="Horiuchi H."/>
            <person name="James S."/>
            <person name="Jones M."/>
            <person name="Karaffa L."/>
            <person name="Karanyi Z."/>
            <person name="Kato M."/>
            <person name="Keller N."/>
            <person name="Kelly D.E."/>
            <person name="Kiel J.A."/>
            <person name="Kim J.M."/>
            <person name="van der Klei I.J."/>
            <person name="Klis F.M."/>
            <person name="Kovalchuk A."/>
            <person name="Krasevec N."/>
            <person name="Kubicek C.P."/>
            <person name="Liu B."/>
            <person name="Maccabe A."/>
            <person name="Meyer V."/>
            <person name="Mirabito P."/>
            <person name="Miskei M."/>
            <person name="Mos M."/>
            <person name="Mullins J."/>
            <person name="Nelson D.R."/>
            <person name="Nielsen J."/>
            <person name="Oakley B.R."/>
            <person name="Osmani S.A."/>
            <person name="Pakula T."/>
            <person name="Paszewski A."/>
            <person name="Paulsen I."/>
            <person name="Pilsyk S."/>
            <person name="Pocsi I."/>
            <person name="Punt P.J."/>
            <person name="Ram A.F."/>
            <person name="Ren Q."/>
            <person name="Robellet X."/>
            <person name="Robson G."/>
            <person name="Seiboth B."/>
            <person name="van Solingen P."/>
            <person name="Specht T."/>
            <person name="Sun J."/>
            <person name="Taheri-Talesh N."/>
            <person name="Takeshita N."/>
            <person name="Ussery D."/>
            <person name="vanKuyk P.A."/>
            <person name="Visser H."/>
            <person name="van de Vondervoort P.J."/>
            <person name="de Vries R.P."/>
            <person name="Walton J."/>
            <person name="Xiang X."/>
            <person name="Xiong Y."/>
            <person name="Zeng A.P."/>
            <person name="Brandt B.W."/>
            <person name="Cornell M.J."/>
            <person name="van den Hondel C.A."/>
            <person name="Visser J."/>
            <person name="Oliver S.G."/>
            <person name="Turner G."/>
        </authorList>
    </citation>
    <scope>GENOME REANNOTATION</scope>
    <source>
        <strain evidence="13">FGSC A4 / ATCC 38163 / CBS 112.46 / NRRL 194 / M139</strain>
    </source>
</reference>
<evidence type="ECO:0000256" key="10">
    <source>
        <dbReference type="SAM" id="MobiDB-lite"/>
    </source>
</evidence>
<accession>C8VGJ0</accession>
<dbReference type="PROSITE" id="PS00463">
    <property type="entry name" value="ZN2_CY6_FUNGAL_1"/>
    <property type="match status" value="1"/>
</dbReference>
<dbReference type="Proteomes" id="UP000000560">
    <property type="component" value="Chromosome V"/>
</dbReference>
<dbReference type="RefSeq" id="XP_663035.1">
    <property type="nucleotide sequence ID" value="XM_657943.1"/>
</dbReference>
<keyword evidence="5" id="KW-0862">Zinc</keyword>
<dbReference type="Gene3D" id="3.30.160.60">
    <property type="entry name" value="Classic Zinc Finger"/>
    <property type="match status" value="1"/>
</dbReference>
<dbReference type="GO" id="GO:0000785">
    <property type="term" value="C:chromatin"/>
    <property type="evidence" value="ECO:0000318"/>
    <property type="project" value="GO_Central"/>
</dbReference>
<evidence type="ECO:0000313" key="12">
    <source>
        <dbReference type="EMBL" id="CBF81921.1"/>
    </source>
</evidence>
<dbReference type="PANTHER" id="PTHR40626">
    <property type="entry name" value="MIP31509P"/>
    <property type="match status" value="1"/>
</dbReference>
<dbReference type="HOGENOM" id="CLU_012538_2_1_1"/>
<dbReference type="InterPro" id="IPR036864">
    <property type="entry name" value="Zn2-C6_fun-type_DNA-bd_sf"/>
</dbReference>
<keyword evidence="9" id="KW-0539">Nucleus</keyword>
<keyword evidence="2" id="KW-0479">Metal-binding</keyword>
<keyword evidence="3" id="KW-0677">Repeat</keyword>
<dbReference type="Gene3D" id="4.10.240.10">
    <property type="entry name" value="Zn(2)-C6 fungal-type DNA-binding domain"/>
    <property type="match status" value="1"/>
</dbReference>
<keyword evidence="13" id="KW-1185">Reference proteome</keyword>
<accession>Q5B1Z9</accession>
<organism evidence="12 13">
    <name type="scientific">Emericella nidulans (strain FGSC A4 / ATCC 38163 / CBS 112.46 / NRRL 194 / M139)</name>
    <name type="common">Aspergillus nidulans</name>
    <dbReference type="NCBI Taxonomy" id="227321"/>
    <lineage>
        <taxon>Eukaryota</taxon>
        <taxon>Fungi</taxon>
        <taxon>Dikarya</taxon>
        <taxon>Ascomycota</taxon>
        <taxon>Pezizomycotina</taxon>
        <taxon>Eurotiomycetes</taxon>
        <taxon>Eurotiomycetidae</taxon>
        <taxon>Eurotiales</taxon>
        <taxon>Aspergillaceae</taxon>
        <taxon>Aspergillus</taxon>
        <taxon>Aspergillus subgen. Nidulantes</taxon>
    </lineage>
</organism>
<dbReference type="CDD" id="cd00067">
    <property type="entry name" value="GAL4"/>
    <property type="match status" value="1"/>
</dbReference>
<feature type="domain" description="Zn(2)-C6 fungal-type" evidence="11">
    <location>
        <begin position="103"/>
        <end position="132"/>
    </location>
</feature>
<evidence type="ECO:0000256" key="1">
    <source>
        <dbReference type="ARBA" id="ARBA00004123"/>
    </source>
</evidence>
<evidence type="ECO:0000256" key="7">
    <source>
        <dbReference type="ARBA" id="ARBA00023125"/>
    </source>
</evidence>
<dbReference type="OrthoDB" id="654211at2759"/>
<dbReference type="GO" id="GO:0006351">
    <property type="term" value="P:DNA-templated transcription"/>
    <property type="evidence" value="ECO:0007669"/>
    <property type="project" value="InterPro"/>
</dbReference>
<evidence type="ECO:0000256" key="9">
    <source>
        <dbReference type="ARBA" id="ARBA00023242"/>
    </source>
</evidence>
<sequence>MADDASASISRCSICLETFRRAEHLKRHILTREDLTPSAPSTCPLTDDADDDAKRHTCHFCMAQYKRRDFSDALRRHWKTCTARIAAGTEIPKRSLSGKRKQACDLCTERKRACSTGLPCSECAMRKAECTYHRVRSSTRLRESLESAGRTPSETTNGGSTVQGVMEQIQAQAQGIVSHPQNRSTSIQSPRFGFLANFTRANGLNEAYSYRSQPETINLSSLPVKEKGGADGDGLQGATASDPFDCYINEVESCLWSDTDTAQDPIEELLLAEKARQTWDSLQRILDSPTAQQSRVTASEWFEFFSPANATRYLRFFWTRWYHHCPIVHKATFDINTCSHILLVAMCLIGACMSSQEIDHQMAKGFLDVMEDLIFSNPLFLESPRLGSSNENLLQTRENIQILQATCFMCLLQKWEGSSQAKLRMQRHRFTAFVATTRAMGLSQARHPRIDLSSTVTFEAWNEYTLKAEMIRTFNHVFLLDSAFVIFHNSVPRMVLQEMTIDLTCPEDVFQAVSPAEFTRVLKLHPACTVPLLTDCVRNLCAETPDPDVIAHLGHAGALNLFTIATGEESPK</sequence>
<dbReference type="GO" id="GO:0005634">
    <property type="term" value="C:nucleus"/>
    <property type="evidence" value="ECO:0007669"/>
    <property type="project" value="UniProtKB-SubCell"/>
</dbReference>
<keyword evidence="4" id="KW-0863">Zinc-finger</keyword>
<dbReference type="PANTHER" id="PTHR40626:SF3">
    <property type="entry name" value="TRANSCRIPTION FACTOR WITH C2H2 AND ZN(2)-CYS(6) DNA BINDING DOMAIN (EUROFUNG)-RELATED"/>
    <property type="match status" value="1"/>
</dbReference>
<evidence type="ECO:0000259" key="11">
    <source>
        <dbReference type="PROSITE" id="PS50048"/>
    </source>
</evidence>
<dbReference type="AlphaFoldDB" id="Q5B1Z9"/>
<dbReference type="SMART" id="SM00066">
    <property type="entry name" value="GAL4"/>
    <property type="match status" value="1"/>
</dbReference>
<proteinExistence type="predicted"/>
<dbReference type="InParanoid" id="Q5B1Z9"/>
<evidence type="ECO:0000256" key="8">
    <source>
        <dbReference type="ARBA" id="ARBA00023163"/>
    </source>
</evidence>
<dbReference type="InterPro" id="IPR007219">
    <property type="entry name" value="XnlR_reg_dom"/>
</dbReference>
<dbReference type="PROSITE" id="PS50048">
    <property type="entry name" value="ZN2_CY6_FUNGAL_2"/>
    <property type="match status" value="1"/>
</dbReference>
<evidence type="ECO:0000256" key="4">
    <source>
        <dbReference type="ARBA" id="ARBA00022771"/>
    </source>
</evidence>
<dbReference type="Pfam" id="PF04082">
    <property type="entry name" value="Fungal_trans"/>
    <property type="match status" value="1"/>
</dbReference>
<dbReference type="InterPro" id="IPR051059">
    <property type="entry name" value="VerF-like"/>
</dbReference>
<dbReference type="InterPro" id="IPR001138">
    <property type="entry name" value="Zn2Cys6_DnaBD"/>
</dbReference>
<evidence type="ECO:0000313" key="13">
    <source>
        <dbReference type="Proteomes" id="UP000000560"/>
    </source>
</evidence>
<feature type="compositionally biased region" description="Polar residues" evidence="10">
    <location>
        <begin position="150"/>
        <end position="160"/>
    </location>
</feature>
<comment type="subcellular location">
    <subcellularLocation>
        <location evidence="1">Nucleus</location>
    </subcellularLocation>
</comment>
<dbReference type="Pfam" id="PF00172">
    <property type="entry name" value="Zn_clus"/>
    <property type="match status" value="1"/>
</dbReference>
<reference evidence="13" key="1">
    <citation type="journal article" date="2005" name="Nature">
        <title>Sequencing of Aspergillus nidulans and comparative analysis with A. fumigatus and A. oryzae.</title>
        <authorList>
            <person name="Galagan J.E."/>
            <person name="Calvo S.E."/>
            <person name="Cuomo C."/>
            <person name="Ma L.J."/>
            <person name="Wortman J.R."/>
            <person name="Batzoglou S."/>
            <person name="Lee S.I."/>
            <person name="Basturkmen M."/>
            <person name="Spevak C.C."/>
            <person name="Clutterbuck J."/>
            <person name="Kapitonov V."/>
            <person name="Jurka J."/>
            <person name="Scazzocchio C."/>
            <person name="Farman M."/>
            <person name="Butler J."/>
            <person name="Purcell S."/>
            <person name="Harris S."/>
            <person name="Braus G.H."/>
            <person name="Draht O."/>
            <person name="Busch S."/>
            <person name="D'Enfert C."/>
            <person name="Bouchier C."/>
            <person name="Goldman G.H."/>
            <person name="Bell-Pedersen D."/>
            <person name="Griffiths-Jones S."/>
            <person name="Doonan J.H."/>
            <person name="Yu J."/>
            <person name="Vienken K."/>
            <person name="Pain A."/>
            <person name="Freitag M."/>
            <person name="Selker E.U."/>
            <person name="Archer D.B."/>
            <person name="Penalva M.A."/>
            <person name="Oakley B.R."/>
            <person name="Momany M."/>
            <person name="Tanaka T."/>
            <person name="Kumagai T."/>
            <person name="Asai K."/>
            <person name="Machida M."/>
            <person name="Nierman W.C."/>
            <person name="Denning D.W."/>
            <person name="Caddick M."/>
            <person name="Hynes M."/>
            <person name="Paoletti M."/>
            <person name="Fischer R."/>
            <person name="Miller B."/>
            <person name="Dyer P."/>
            <person name="Sachs M.S."/>
            <person name="Osmani S.A."/>
            <person name="Birren B.W."/>
        </authorList>
    </citation>
    <scope>NUCLEOTIDE SEQUENCE [LARGE SCALE GENOMIC DNA]</scope>
    <source>
        <strain evidence="13">FGSC A4 / ATCC 38163 / CBS 112.46 / NRRL 194 / M139</strain>
    </source>
</reference>
<evidence type="ECO:0000256" key="5">
    <source>
        <dbReference type="ARBA" id="ARBA00022833"/>
    </source>
</evidence>
<feature type="region of interest" description="Disordered" evidence="10">
    <location>
        <begin position="141"/>
        <end position="160"/>
    </location>
</feature>
<evidence type="ECO:0000256" key="6">
    <source>
        <dbReference type="ARBA" id="ARBA00023015"/>
    </source>
</evidence>
<protein>
    <submittedName>
        <fullName evidence="12">Transcription factor with C2H2 and Zn(2)-Cys(6) DNA binding domain (Eurofung)</fullName>
    </submittedName>
</protein>
<name>Q5B1Z9_EMENI</name>
<dbReference type="VEuPathDB" id="FungiDB:AN5431"/>
<dbReference type="GO" id="GO:0000981">
    <property type="term" value="F:DNA-binding transcription factor activity, RNA polymerase II-specific"/>
    <property type="evidence" value="ECO:0000318"/>
    <property type="project" value="GO_Central"/>
</dbReference>
<evidence type="ECO:0000256" key="3">
    <source>
        <dbReference type="ARBA" id="ARBA00022737"/>
    </source>
</evidence>
<dbReference type="KEGG" id="ani:ANIA_05431"/>
<gene>
    <name evidence="12" type="ORF">ANIA_05431</name>
</gene>
<dbReference type="GO" id="GO:0000978">
    <property type="term" value="F:RNA polymerase II cis-regulatory region sequence-specific DNA binding"/>
    <property type="evidence" value="ECO:0000318"/>
    <property type="project" value="GO_Central"/>
</dbReference>